<organism evidence="5 6">
    <name type="scientific">Nitrococcus mobilis Nb-231</name>
    <dbReference type="NCBI Taxonomy" id="314278"/>
    <lineage>
        <taxon>Bacteria</taxon>
        <taxon>Pseudomonadati</taxon>
        <taxon>Pseudomonadota</taxon>
        <taxon>Gammaproteobacteria</taxon>
        <taxon>Chromatiales</taxon>
        <taxon>Ectothiorhodospiraceae</taxon>
        <taxon>Nitrococcus</taxon>
    </lineage>
</organism>
<dbReference type="InterPro" id="IPR050087">
    <property type="entry name" value="AON_synthase_class-II"/>
</dbReference>
<dbReference type="EMBL" id="AAOF01000005">
    <property type="protein sequence ID" value="EAR21812.1"/>
    <property type="molecule type" value="Genomic_DNA"/>
</dbReference>
<dbReference type="InterPro" id="IPR015421">
    <property type="entry name" value="PyrdxlP-dep_Trfase_major"/>
</dbReference>
<dbReference type="Gene3D" id="3.40.640.10">
    <property type="entry name" value="Type I PLP-dependent aspartate aminotransferase-like (Major domain)"/>
    <property type="match status" value="1"/>
</dbReference>
<dbReference type="GO" id="GO:0008710">
    <property type="term" value="F:8-amino-7-oxononanoate synthase activity"/>
    <property type="evidence" value="ECO:0007669"/>
    <property type="project" value="TreeGrafter"/>
</dbReference>
<dbReference type="AlphaFoldDB" id="A4BQG2"/>
<reference evidence="5 6" key="1">
    <citation type="submission" date="2006-02" db="EMBL/GenBank/DDBJ databases">
        <authorList>
            <person name="Waterbury J."/>
            <person name="Ferriera S."/>
            <person name="Johnson J."/>
            <person name="Kravitz S."/>
            <person name="Halpern A."/>
            <person name="Remington K."/>
            <person name="Beeson K."/>
            <person name="Tran B."/>
            <person name="Rogers Y.-H."/>
            <person name="Friedman R."/>
            <person name="Venter J.C."/>
        </authorList>
    </citation>
    <scope>NUCLEOTIDE SEQUENCE [LARGE SCALE GENOMIC DNA]</scope>
    <source>
        <strain evidence="5 6">Nb-231</strain>
    </source>
</reference>
<proteinExistence type="predicted"/>
<dbReference type="STRING" id="314278.NB231_05476"/>
<feature type="domain" description="Aminotransferase class I/classII large" evidence="4">
    <location>
        <begin position="54"/>
        <end position="388"/>
    </location>
</feature>
<evidence type="ECO:0000256" key="1">
    <source>
        <dbReference type="ARBA" id="ARBA00001933"/>
    </source>
</evidence>
<dbReference type="GO" id="GO:0009102">
    <property type="term" value="P:biotin biosynthetic process"/>
    <property type="evidence" value="ECO:0007669"/>
    <property type="project" value="TreeGrafter"/>
</dbReference>
<dbReference type="InterPro" id="IPR015424">
    <property type="entry name" value="PyrdxlP-dep_Trfase"/>
</dbReference>
<name>A4BQG2_9GAMM</name>
<dbReference type="Pfam" id="PF00155">
    <property type="entry name" value="Aminotran_1_2"/>
    <property type="match status" value="1"/>
</dbReference>
<keyword evidence="3" id="KW-0663">Pyridoxal phosphate</keyword>
<dbReference type="NCBIfam" id="NF005526">
    <property type="entry name" value="PRK07179.1"/>
    <property type="match status" value="1"/>
</dbReference>
<evidence type="ECO:0000259" key="4">
    <source>
        <dbReference type="Pfam" id="PF00155"/>
    </source>
</evidence>
<gene>
    <name evidence="5" type="ORF">NB231_05476</name>
</gene>
<keyword evidence="2" id="KW-0808">Transferase</keyword>
<evidence type="ECO:0000313" key="6">
    <source>
        <dbReference type="Proteomes" id="UP000003374"/>
    </source>
</evidence>
<sequence>MQTAYAEFRGGVEWEGPSWEPAFLKNRVATYYRERVEKTWNGGHIMHGRQPSTDSIVLQSNDYLSIAGHPAILRAQAEAIEQAGNGLLMSAVFLQGSEPQPRLEAEFADYLGSEATVLCQSGWCANVGLIQAIADASVPVYVDMFAHMSLHQGILCAGATARPFRHNDVDHLERQIRRYGPGIVVVDSIYSTTGNIAPLVALTEIGLRHGCVLVVDESHSLGTHGPDGVGLVAACGLADQVHFRTASLAKAFAGRAGLITCSARFAEYFKCTARPAIFSSTLLPHEIAGLHTALRVIRQEEWRRQRLYRNARYLRDELSRLGYNLESDSQIIGLESGPEPQTIVLRDALESRGIFGSVFCAPATPTNRSLIRLSVNAALCGAQLRRIVNVCAAIREEVDLVSWASTRRKPHSTPVLCR</sequence>
<dbReference type="Gene3D" id="3.90.1150.10">
    <property type="entry name" value="Aspartate Aminotransferase, domain 1"/>
    <property type="match status" value="1"/>
</dbReference>
<comment type="cofactor">
    <cofactor evidence="1">
        <name>pyridoxal 5'-phosphate</name>
        <dbReference type="ChEBI" id="CHEBI:597326"/>
    </cofactor>
</comment>
<evidence type="ECO:0000256" key="2">
    <source>
        <dbReference type="ARBA" id="ARBA00022679"/>
    </source>
</evidence>
<dbReference type="OrthoDB" id="9807157at2"/>
<accession>A4BQG2</accession>
<dbReference type="SUPFAM" id="SSF53383">
    <property type="entry name" value="PLP-dependent transferases"/>
    <property type="match status" value="1"/>
</dbReference>
<dbReference type="eggNOG" id="COG0156">
    <property type="taxonomic scope" value="Bacteria"/>
</dbReference>
<protein>
    <recommendedName>
        <fullName evidence="4">Aminotransferase class I/classII large domain-containing protein</fullName>
    </recommendedName>
</protein>
<evidence type="ECO:0000256" key="3">
    <source>
        <dbReference type="ARBA" id="ARBA00022898"/>
    </source>
</evidence>
<dbReference type="PANTHER" id="PTHR13693:SF100">
    <property type="entry name" value="8-AMINO-7-OXONONANOATE SYNTHASE"/>
    <property type="match status" value="1"/>
</dbReference>
<dbReference type="RefSeq" id="WP_005000375.1">
    <property type="nucleotide sequence ID" value="NZ_CH672427.1"/>
</dbReference>
<dbReference type="GO" id="GO:0030170">
    <property type="term" value="F:pyridoxal phosphate binding"/>
    <property type="evidence" value="ECO:0007669"/>
    <property type="project" value="InterPro"/>
</dbReference>
<dbReference type="Proteomes" id="UP000003374">
    <property type="component" value="Unassembled WGS sequence"/>
</dbReference>
<dbReference type="InterPro" id="IPR004839">
    <property type="entry name" value="Aminotransferase_I/II_large"/>
</dbReference>
<comment type="caution">
    <text evidence="5">The sequence shown here is derived from an EMBL/GenBank/DDBJ whole genome shotgun (WGS) entry which is preliminary data.</text>
</comment>
<evidence type="ECO:0000313" key="5">
    <source>
        <dbReference type="EMBL" id="EAR21812.1"/>
    </source>
</evidence>
<dbReference type="PANTHER" id="PTHR13693">
    <property type="entry name" value="CLASS II AMINOTRANSFERASE/8-AMINO-7-OXONONANOATE SYNTHASE"/>
    <property type="match status" value="1"/>
</dbReference>
<dbReference type="InterPro" id="IPR015422">
    <property type="entry name" value="PyrdxlP-dep_Trfase_small"/>
</dbReference>
<keyword evidence="6" id="KW-1185">Reference proteome</keyword>
<dbReference type="HOGENOM" id="CLU_015846_11_4_6"/>